<dbReference type="EMBL" id="SZZP01000033">
    <property type="protein sequence ID" value="TKV73676.1"/>
    <property type="molecule type" value="Genomic_DNA"/>
</dbReference>
<name>A0A4U6RLX1_BRAEL</name>
<gene>
    <name evidence="1" type="ORF">FDV58_36315</name>
</gene>
<accession>A0A4U6RLX1</accession>
<proteinExistence type="predicted"/>
<dbReference type="Proteomes" id="UP000305095">
    <property type="component" value="Unassembled WGS sequence"/>
</dbReference>
<comment type="caution">
    <text evidence="1">The sequence shown here is derived from an EMBL/GenBank/DDBJ whole genome shotgun (WGS) entry which is preliminary data.</text>
</comment>
<dbReference type="RefSeq" id="WP_137483370.1">
    <property type="nucleotide sequence ID" value="NZ_SZZP01000033.1"/>
</dbReference>
<evidence type="ECO:0000313" key="2">
    <source>
        <dbReference type="Proteomes" id="UP000305095"/>
    </source>
</evidence>
<protein>
    <recommendedName>
        <fullName evidence="3">DNA-binding protein</fullName>
    </recommendedName>
</protein>
<sequence>MNEPATFDEDDWRDLTGPDKRALRIFSRVAIDFEPLAKASGVGQKSMDELIAKGLAIEGNRSLHGRTFKITNKGWLAVEWLEGRKTRAYPT</sequence>
<evidence type="ECO:0008006" key="3">
    <source>
        <dbReference type="Google" id="ProtNLM"/>
    </source>
</evidence>
<evidence type="ECO:0000313" key="1">
    <source>
        <dbReference type="EMBL" id="TKV73676.1"/>
    </source>
</evidence>
<organism evidence="1 2">
    <name type="scientific">Bradyrhizobium elkanii</name>
    <dbReference type="NCBI Taxonomy" id="29448"/>
    <lineage>
        <taxon>Bacteria</taxon>
        <taxon>Pseudomonadati</taxon>
        <taxon>Pseudomonadota</taxon>
        <taxon>Alphaproteobacteria</taxon>
        <taxon>Hyphomicrobiales</taxon>
        <taxon>Nitrobacteraceae</taxon>
        <taxon>Bradyrhizobium</taxon>
    </lineage>
</organism>
<reference evidence="1 2" key="1">
    <citation type="submission" date="2019-05" db="EMBL/GenBank/DDBJ databases">
        <title>Draft Genome of Bradyrhizobium elkanii strain SEMIA 938, Used in Commercial Inoculants for Lupinus spp. in Brazil.</title>
        <authorList>
            <person name="Hungria M."/>
            <person name="Delamuta J.R.M."/>
            <person name="Ribeiro R.A."/>
            <person name="Nogueira M.A."/>
        </authorList>
    </citation>
    <scope>NUCLEOTIDE SEQUENCE [LARGE SCALE GENOMIC DNA]</scope>
    <source>
        <strain evidence="1 2">Semia 938</strain>
    </source>
</reference>
<dbReference type="AlphaFoldDB" id="A0A4U6RLX1"/>